<reference evidence="3 4" key="1">
    <citation type="journal article" date="2014" name="World J. Microbiol. Biotechnol.">
        <title>Biodiversity and physiological characteristics of Antarctic and Arctic lichens-associated bacteria.</title>
        <authorList>
            <person name="Lee Y.M."/>
            <person name="Kim E.H."/>
            <person name="Lee H.K."/>
            <person name="Hong S.G."/>
        </authorList>
    </citation>
    <scope>NUCLEOTIDE SEQUENCE [LARGE SCALE GENOMIC DNA]</scope>
    <source>
        <strain evidence="3 4">PAMC 26569</strain>
    </source>
</reference>
<dbReference type="Gene3D" id="2.40.30.170">
    <property type="match status" value="1"/>
</dbReference>
<dbReference type="GO" id="GO:1990281">
    <property type="term" value="C:efflux pump complex"/>
    <property type="evidence" value="ECO:0007669"/>
    <property type="project" value="TreeGrafter"/>
</dbReference>
<proteinExistence type="inferred from homology"/>
<dbReference type="Gene3D" id="2.40.50.100">
    <property type="match status" value="1"/>
</dbReference>
<evidence type="ECO:0000313" key="4">
    <source>
        <dbReference type="Proteomes" id="UP000500767"/>
    </source>
</evidence>
<name>A0A6M8HVI3_9PROT</name>
<dbReference type="InterPro" id="IPR058627">
    <property type="entry name" value="MdtA-like_C"/>
</dbReference>
<dbReference type="GO" id="GO:0015562">
    <property type="term" value="F:efflux transmembrane transporter activity"/>
    <property type="evidence" value="ECO:0007669"/>
    <property type="project" value="TreeGrafter"/>
</dbReference>
<keyword evidence="4" id="KW-1185">Reference proteome</keyword>
<dbReference type="KEGG" id="lck:HN018_11835"/>
<protein>
    <submittedName>
        <fullName evidence="3">Efflux RND transporter periplasmic adaptor subunit</fullName>
    </submittedName>
</protein>
<comment type="similarity">
    <text evidence="1">Belongs to the membrane fusion protein (MFP) (TC 8.A.1) family.</text>
</comment>
<dbReference type="PANTHER" id="PTHR30469">
    <property type="entry name" value="MULTIDRUG RESISTANCE PROTEIN MDTA"/>
    <property type="match status" value="1"/>
</dbReference>
<feature type="domain" description="Multidrug resistance protein MdtA-like C-terminal permuted SH3" evidence="2">
    <location>
        <begin position="355"/>
        <end position="405"/>
    </location>
</feature>
<dbReference type="Proteomes" id="UP000500767">
    <property type="component" value="Chromosome"/>
</dbReference>
<accession>A0A6M8HVI3</accession>
<dbReference type="Gene3D" id="2.40.420.20">
    <property type="match status" value="1"/>
</dbReference>
<dbReference type="Gene3D" id="1.10.287.470">
    <property type="entry name" value="Helix hairpin bin"/>
    <property type="match status" value="1"/>
</dbReference>
<evidence type="ECO:0000313" key="3">
    <source>
        <dbReference type="EMBL" id="QKE92614.1"/>
    </source>
</evidence>
<evidence type="ECO:0000256" key="1">
    <source>
        <dbReference type="ARBA" id="ARBA00009477"/>
    </source>
</evidence>
<gene>
    <name evidence="3" type="ORF">HN018_11835</name>
</gene>
<dbReference type="AlphaFoldDB" id="A0A6M8HVI3"/>
<dbReference type="InterPro" id="IPR006143">
    <property type="entry name" value="RND_pump_MFP"/>
</dbReference>
<dbReference type="NCBIfam" id="TIGR01730">
    <property type="entry name" value="RND_mfp"/>
    <property type="match status" value="1"/>
</dbReference>
<sequence>MDRRIATSRWRKLRRWLPFGVAGLGICVAAAAFELVPASGSLSVSAEEITSASAEDAPFQDYLPVRATVAPLRTVFVGAVEGGTVARVSVLDGASVKAGDMLATLSNPQLRLDVTSRGAAIAGQLGQVSAQRLSLQQNLTAQDNAIAEANYNLLKAERDLDIRRHLHEQGFESDASVKSFEDETRYYTVRVSTLRQARLRDKAVSERQAAEIDQTTTRLKSNLDEVESSLDALVLRAPVDGRLTDFLLQPGQSLKQGDQIGQIDSEGAYRLDADIDEFYLGRVAEGEHASADFGGTDVTLTVSRVKPQVSNGQFRSELVFVGQPPVGLRRGESVEIRITLGQTHPALVLPAGPWLEGSGGSFVFVLDASGHHAVRRAIVSGRRNPEQVEIISGLSAGERVVTSSYGRFQNFSHLLVN</sequence>
<dbReference type="EMBL" id="CP053708">
    <property type="protein sequence ID" value="QKE92614.1"/>
    <property type="molecule type" value="Genomic_DNA"/>
</dbReference>
<dbReference type="Pfam" id="PF25967">
    <property type="entry name" value="RND-MFP_C"/>
    <property type="match status" value="1"/>
</dbReference>
<evidence type="ECO:0000259" key="2">
    <source>
        <dbReference type="Pfam" id="PF25967"/>
    </source>
</evidence>
<organism evidence="3 4">
    <name type="scientific">Lichenicola cladoniae</name>
    <dbReference type="NCBI Taxonomy" id="1484109"/>
    <lineage>
        <taxon>Bacteria</taxon>
        <taxon>Pseudomonadati</taxon>
        <taxon>Pseudomonadota</taxon>
        <taxon>Alphaproteobacteria</taxon>
        <taxon>Acetobacterales</taxon>
        <taxon>Acetobacteraceae</taxon>
        <taxon>Lichenicola</taxon>
    </lineage>
</organism>